<accession>A0A454CB09</accession>
<evidence type="ECO:0000259" key="9">
    <source>
        <dbReference type="SMART" id="SM00650"/>
    </source>
</evidence>
<keyword evidence="4 7" id="KW-0808">Transferase</keyword>
<evidence type="ECO:0000256" key="4">
    <source>
        <dbReference type="ARBA" id="ARBA00022679"/>
    </source>
</evidence>
<keyword evidence="5 7" id="KW-0949">S-adenosyl-L-methionine</keyword>
<dbReference type="SUPFAM" id="SSF53335">
    <property type="entry name" value="S-adenosyl-L-methionine-dependent methyltransferases"/>
    <property type="match status" value="1"/>
</dbReference>
<evidence type="ECO:0000256" key="1">
    <source>
        <dbReference type="ARBA" id="ARBA00022490"/>
    </source>
</evidence>
<name>A0A454CB09_METHO</name>
<evidence type="ECO:0000256" key="5">
    <source>
        <dbReference type="ARBA" id="ARBA00022691"/>
    </source>
</evidence>
<dbReference type="Gene3D" id="1.10.8.100">
    <property type="entry name" value="Ribosomal RNA adenine dimethylase-like, domain 2"/>
    <property type="match status" value="1"/>
</dbReference>
<dbReference type="PROSITE" id="PS01131">
    <property type="entry name" value="RRNA_A_DIMETH"/>
    <property type="match status" value="1"/>
</dbReference>
<dbReference type="InterPro" id="IPR029063">
    <property type="entry name" value="SAM-dependent_MTases_sf"/>
</dbReference>
<evidence type="ECO:0000313" key="10">
    <source>
        <dbReference type="EMBL" id="AYN65689.1"/>
    </source>
</evidence>
<dbReference type="GO" id="GO:0005829">
    <property type="term" value="C:cytosol"/>
    <property type="evidence" value="ECO:0007669"/>
    <property type="project" value="TreeGrafter"/>
</dbReference>
<feature type="binding site" evidence="7 8">
    <location>
        <position position="58"/>
    </location>
    <ligand>
        <name>S-adenosyl-L-methionine</name>
        <dbReference type="ChEBI" id="CHEBI:59789"/>
    </ligand>
</feature>
<dbReference type="PANTHER" id="PTHR11727:SF7">
    <property type="entry name" value="DIMETHYLADENOSINE TRANSFERASE-RELATED"/>
    <property type="match status" value="1"/>
</dbReference>
<comment type="catalytic activity">
    <reaction evidence="7">
        <text>adenosine(1518)/adenosine(1519) in 16S rRNA + 4 S-adenosyl-L-methionine = N(6)-dimethyladenosine(1518)/N(6)-dimethyladenosine(1519) in 16S rRNA + 4 S-adenosyl-L-homocysteine + 4 H(+)</text>
        <dbReference type="Rhea" id="RHEA:19609"/>
        <dbReference type="Rhea" id="RHEA-COMP:10232"/>
        <dbReference type="Rhea" id="RHEA-COMP:10233"/>
        <dbReference type="ChEBI" id="CHEBI:15378"/>
        <dbReference type="ChEBI" id="CHEBI:57856"/>
        <dbReference type="ChEBI" id="CHEBI:59789"/>
        <dbReference type="ChEBI" id="CHEBI:74411"/>
        <dbReference type="ChEBI" id="CHEBI:74493"/>
        <dbReference type="EC" id="2.1.1.182"/>
    </reaction>
</comment>
<comment type="function">
    <text evidence="7">Specifically dimethylates two adjacent adenosines (A1518 and A1519) in the loop of a conserved hairpin near the 3'-end of 16S rRNA in the 30S particle. May play a critical role in biogenesis of 30S subunits.</text>
</comment>
<dbReference type="SMART" id="SM00650">
    <property type="entry name" value="rADc"/>
    <property type="match status" value="1"/>
</dbReference>
<comment type="similarity">
    <text evidence="7">Belongs to the class I-like SAM-binding methyltransferase superfamily. rRNA adenine N(6)-methyltransferase family. RsmA subfamily.</text>
</comment>
<dbReference type="InterPro" id="IPR023165">
    <property type="entry name" value="rRNA_Ade_diMease-like_C"/>
</dbReference>
<feature type="binding site" evidence="7 8">
    <location>
        <position position="13"/>
    </location>
    <ligand>
        <name>S-adenosyl-L-methionine</name>
        <dbReference type="ChEBI" id="CHEBI:59789"/>
    </ligand>
</feature>
<feature type="binding site" evidence="7 8">
    <location>
        <position position="82"/>
    </location>
    <ligand>
        <name>S-adenosyl-L-methionine</name>
        <dbReference type="ChEBI" id="CHEBI:59789"/>
    </ligand>
</feature>
<dbReference type="OrthoDB" id="9814755at2"/>
<dbReference type="RefSeq" id="WP_036438882.1">
    <property type="nucleotide sequence ID" value="NZ_CP033021.1"/>
</dbReference>
<gene>
    <name evidence="7 10" type="primary">rsmA</name>
    <name evidence="7" type="synonym">ksgA</name>
    <name evidence="10" type="ORF">KN71_000040</name>
</gene>
<dbReference type="AlphaFoldDB" id="A0A454CB09"/>
<reference evidence="10 11" key="2">
    <citation type="submission" date="2018-10" db="EMBL/GenBank/DDBJ databases">
        <title>Detection and isolation of Mycoplasma hominis as a predominant microorganism from pelvic cavity of patient with salpingitis and tubo-ovarian abscess.</title>
        <authorList>
            <person name="Guschin A.E."/>
            <person name="Khayrullina G.A."/>
            <person name="Rakovskaya I.V."/>
            <person name="Shelenkov A.A."/>
            <person name="Shagin D.A."/>
        </authorList>
    </citation>
    <scope>NUCLEOTIDE SEQUENCE [LARGE SCALE GENOMIC DNA]</scope>
    <source>
        <strain evidence="11">TOA</strain>
    </source>
</reference>
<dbReference type="PANTHER" id="PTHR11727">
    <property type="entry name" value="DIMETHYLADENOSINE TRANSFERASE"/>
    <property type="match status" value="1"/>
</dbReference>
<sequence>MIKALKSLGQNFLSNKNIQKEIVKAANVSGKNIIEIGPGMGAITDQMADVVNRLVCIEFDKRLYEFLLQKNYSSNVEILNQDFLQTDLLKYTDFEVIGNIPYNITSDIIFKLLDNAKNINKITLMVQKEVADRICCTAGNSQYSKLAASIQLLYEPKYLFTVKAKEFNPAPKVDSAVIQLNLIKNNDFIWNNQVEILKFIKQMFQYKRKTLLNNFPSNLKQKISEFLKSNELDLNIRAEKITKEISINLFKFINNKN</sequence>
<keyword evidence="6 7" id="KW-0694">RNA-binding</keyword>
<evidence type="ECO:0000256" key="7">
    <source>
        <dbReference type="HAMAP-Rule" id="MF_00607"/>
    </source>
</evidence>
<dbReference type="Proteomes" id="UP000029712">
    <property type="component" value="Chromosome"/>
</dbReference>
<evidence type="ECO:0000313" key="11">
    <source>
        <dbReference type="Proteomes" id="UP000029712"/>
    </source>
</evidence>
<feature type="binding site" evidence="7 8">
    <location>
        <position position="37"/>
    </location>
    <ligand>
        <name>S-adenosyl-L-methionine</name>
        <dbReference type="ChEBI" id="CHEBI:59789"/>
    </ligand>
</feature>
<dbReference type="Pfam" id="PF00398">
    <property type="entry name" value="RrnaAD"/>
    <property type="match status" value="1"/>
</dbReference>
<dbReference type="GO" id="GO:0003723">
    <property type="term" value="F:RNA binding"/>
    <property type="evidence" value="ECO:0007669"/>
    <property type="project" value="UniProtKB-UniRule"/>
</dbReference>
<dbReference type="EMBL" id="CP033021">
    <property type="protein sequence ID" value="AYN65689.1"/>
    <property type="molecule type" value="Genomic_DNA"/>
</dbReference>
<dbReference type="PROSITE" id="PS51689">
    <property type="entry name" value="SAM_RNA_A_N6_MT"/>
    <property type="match status" value="1"/>
</dbReference>
<organism evidence="10 11">
    <name type="scientific">Metamycoplasma hominis</name>
    <name type="common">Mycoplasma hominis</name>
    <dbReference type="NCBI Taxonomy" id="2098"/>
    <lineage>
        <taxon>Bacteria</taxon>
        <taxon>Bacillati</taxon>
        <taxon>Mycoplasmatota</taxon>
        <taxon>Mycoplasmoidales</taxon>
        <taxon>Metamycoplasmataceae</taxon>
        <taxon>Metamycoplasma</taxon>
    </lineage>
</organism>
<dbReference type="CDD" id="cd02440">
    <property type="entry name" value="AdoMet_MTases"/>
    <property type="match status" value="1"/>
</dbReference>
<dbReference type="InterPro" id="IPR001737">
    <property type="entry name" value="KsgA/Erm"/>
</dbReference>
<evidence type="ECO:0000256" key="2">
    <source>
        <dbReference type="ARBA" id="ARBA00022552"/>
    </source>
</evidence>
<proteinExistence type="inferred from homology"/>
<reference evidence="10 11" key="1">
    <citation type="submission" date="2014-08" db="EMBL/GenBank/DDBJ databases">
        <authorList>
            <person name="Kuleshov K."/>
            <person name="Dedkov V."/>
            <person name="Markelov M."/>
            <person name="Pimkina E."/>
        </authorList>
    </citation>
    <scope>NUCLEOTIDE SEQUENCE [LARGE SCALE GENOMIC DNA]</scope>
    <source>
        <strain evidence="11">TOA</strain>
    </source>
</reference>
<keyword evidence="2 7" id="KW-0698">rRNA processing</keyword>
<evidence type="ECO:0000256" key="8">
    <source>
        <dbReference type="PROSITE-ProRule" id="PRU01026"/>
    </source>
</evidence>
<evidence type="ECO:0000256" key="6">
    <source>
        <dbReference type="ARBA" id="ARBA00022884"/>
    </source>
</evidence>
<dbReference type="Gene3D" id="3.40.50.150">
    <property type="entry name" value="Vaccinia Virus protein VP39"/>
    <property type="match status" value="1"/>
</dbReference>
<dbReference type="HAMAP" id="MF_00607">
    <property type="entry name" value="16SrRNA_methyltr_A"/>
    <property type="match status" value="1"/>
</dbReference>
<dbReference type="GO" id="GO:0052908">
    <property type="term" value="F:16S rRNA (adenine(1518)-N(6)/adenine(1519)-N(6))-dimethyltransferase activity"/>
    <property type="evidence" value="ECO:0007669"/>
    <property type="project" value="UniProtKB-EC"/>
</dbReference>
<keyword evidence="3 7" id="KW-0489">Methyltransferase</keyword>
<feature type="domain" description="Ribosomal RNA adenine methylase transferase N-terminal" evidence="9">
    <location>
        <begin position="18"/>
        <end position="184"/>
    </location>
</feature>
<dbReference type="NCBIfam" id="TIGR00755">
    <property type="entry name" value="ksgA"/>
    <property type="match status" value="1"/>
</dbReference>
<dbReference type="InterPro" id="IPR020598">
    <property type="entry name" value="rRNA_Ade_methylase_Trfase_N"/>
</dbReference>
<dbReference type="InterPro" id="IPR011530">
    <property type="entry name" value="rRNA_adenine_dimethylase"/>
</dbReference>
<keyword evidence="1 7" id="KW-0963">Cytoplasm</keyword>
<comment type="subcellular location">
    <subcellularLocation>
        <location evidence="7">Cytoplasm</location>
    </subcellularLocation>
</comment>
<dbReference type="EC" id="2.1.1.182" evidence="7"/>
<feature type="binding site" evidence="7 8">
    <location>
        <position position="11"/>
    </location>
    <ligand>
        <name>S-adenosyl-L-methionine</name>
        <dbReference type="ChEBI" id="CHEBI:59789"/>
    </ligand>
</feature>
<evidence type="ECO:0000256" key="3">
    <source>
        <dbReference type="ARBA" id="ARBA00022603"/>
    </source>
</evidence>
<dbReference type="InterPro" id="IPR020596">
    <property type="entry name" value="rRNA_Ade_Mease_Trfase_CS"/>
</dbReference>
<protein>
    <recommendedName>
        <fullName evidence="7">Ribosomal RNA small subunit methyltransferase A</fullName>
        <ecNumber evidence="7">2.1.1.182</ecNumber>
    </recommendedName>
    <alternativeName>
        <fullName evidence="7">16S rRNA (adenine(1518)-N(6)/adenine(1519)-N(6))-dimethyltransferase</fullName>
    </alternativeName>
    <alternativeName>
        <fullName evidence="7">16S rRNA dimethyladenosine transferase</fullName>
    </alternativeName>
    <alternativeName>
        <fullName evidence="7">16S rRNA dimethylase</fullName>
    </alternativeName>
    <alternativeName>
        <fullName evidence="7">S-adenosylmethionine-6-N', N'-adenosyl(rRNA) dimethyltransferase</fullName>
    </alternativeName>
</protein>
<feature type="binding site" evidence="7 8">
    <location>
        <position position="99"/>
    </location>
    <ligand>
        <name>S-adenosyl-L-methionine</name>
        <dbReference type="ChEBI" id="CHEBI:59789"/>
    </ligand>
</feature>